<dbReference type="InterPro" id="IPR012910">
    <property type="entry name" value="Plug_dom"/>
</dbReference>
<dbReference type="InterPro" id="IPR037066">
    <property type="entry name" value="Plug_dom_sf"/>
</dbReference>
<dbReference type="InterPro" id="IPR039426">
    <property type="entry name" value="TonB-dep_rcpt-like"/>
</dbReference>
<feature type="domain" description="TonB-dependent receptor-like beta-barrel" evidence="14">
    <location>
        <begin position="360"/>
        <end position="762"/>
    </location>
</feature>
<dbReference type="PANTHER" id="PTHR30069">
    <property type="entry name" value="TONB-DEPENDENT OUTER MEMBRANE RECEPTOR"/>
    <property type="match status" value="1"/>
</dbReference>
<evidence type="ECO:0000256" key="10">
    <source>
        <dbReference type="ARBA" id="ARBA00023237"/>
    </source>
</evidence>
<evidence type="ECO:0000256" key="4">
    <source>
        <dbReference type="ARBA" id="ARBA00022452"/>
    </source>
</evidence>
<keyword evidence="4 11" id="KW-1134">Transmembrane beta strand</keyword>
<comment type="similarity">
    <text evidence="2 11 12">Belongs to the TonB-dependent receptor family.</text>
</comment>
<dbReference type="AlphaFoldDB" id="A0A9X1W148"/>
<protein>
    <submittedName>
        <fullName evidence="16">TonB-dependent receptor</fullName>
    </submittedName>
</protein>
<dbReference type="Pfam" id="PF07715">
    <property type="entry name" value="Plug"/>
    <property type="match status" value="1"/>
</dbReference>
<evidence type="ECO:0000256" key="8">
    <source>
        <dbReference type="ARBA" id="ARBA00023136"/>
    </source>
</evidence>
<gene>
    <name evidence="16" type="ORF">MMF98_13440</name>
</gene>
<dbReference type="GO" id="GO:0009279">
    <property type="term" value="C:cell outer membrane"/>
    <property type="evidence" value="ECO:0007669"/>
    <property type="project" value="UniProtKB-SubCell"/>
</dbReference>
<dbReference type="EMBL" id="JALGBI010000001">
    <property type="protein sequence ID" value="MCJ0764213.1"/>
    <property type="molecule type" value="Genomic_DNA"/>
</dbReference>
<dbReference type="GO" id="GO:0015344">
    <property type="term" value="F:siderophore uptake transmembrane transporter activity"/>
    <property type="evidence" value="ECO:0007669"/>
    <property type="project" value="TreeGrafter"/>
</dbReference>
<keyword evidence="9 16" id="KW-0675">Receptor</keyword>
<comment type="subcellular location">
    <subcellularLocation>
        <location evidence="1 11">Cell outer membrane</location>
        <topology evidence="1 11">Multi-pass membrane protein</topology>
    </subcellularLocation>
</comment>
<dbReference type="Gene3D" id="2.40.170.20">
    <property type="entry name" value="TonB-dependent receptor, beta-barrel domain"/>
    <property type="match status" value="1"/>
</dbReference>
<dbReference type="Proteomes" id="UP001139447">
    <property type="component" value="Unassembled WGS sequence"/>
</dbReference>
<dbReference type="PANTHER" id="PTHR30069:SF29">
    <property type="entry name" value="HEMOGLOBIN AND HEMOGLOBIN-HAPTOGLOBIN-BINDING PROTEIN 1-RELATED"/>
    <property type="match status" value="1"/>
</dbReference>
<dbReference type="SUPFAM" id="SSF56935">
    <property type="entry name" value="Porins"/>
    <property type="match status" value="1"/>
</dbReference>
<evidence type="ECO:0000256" key="12">
    <source>
        <dbReference type="RuleBase" id="RU003357"/>
    </source>
</evidence>
<dbReference type="InterPro" id="IPR000531">
    <property type="entry name" value="Beta-barrel_TonB"/>
</dbReference>
<evidence type="ECO:0000256" key="3">
    <source>
        <dbReference type="ARBA" id="ARBA00022448"/>
    </source>
</evidence>
<name>A0A9X1W148_9BURK</name>
<feature type="domain" description="TonB-dependent receptor plug" evidence="15">
    <location>
        <begin position="78"/>
        <end position="174"/>
    </location>
</feature>
<dbReference type="InterPro" id="IPR036942">
    <property type="entry name" value="Beta-barrel_TonB_sf"/>
</dbReference>
<reference evidence="16" key="1">
    <citation type="submission" date="2022-03" db="EMBL/GenBank/DDBJ databases">
        <authorList>
            <person name="Woo C.Y."/>
        </authorList>
    </citation>
    <scope>NUCLEOTIDE SEQUENCE</scope>
    <source>
        <strain evidence="16">CYS-02</strain>
    </source>
</reference>
<dbReference type="Gene3D" id="2.170.130.10">
    <property type="entry name" value="TonB-dependent receptor, plug domain"/>
    <property type="match status" value="1"/>
</dbReference>
<feature type="compositionally biased region" description="Low complexity" evidence="13">
    <location>
        <begin position="236"/>
        <end position="269"/>
    </location>
</feature>
<evidence type="ECO:0000256" key="5">
    <source>
        <dbReference type="ARBA" id="ARBA00022692"/>
    </source>
</evidence>
<evidence type="ECO:0000256" key="13">
    <source>
        <dbReference type="SAM" id="MobiDB-lite"/>
    </source>
</evidence>
<evidence type="ECO:0000256" key="6">
    <source>
        <dbReference type="ARBA" id="ARBA00022729"/>
    </source>
</evidence>
<keyword evidence="17" id="KW-1185">Reference proteome</keyword>
<dbReference type="Pfam" id="PF00593">
    <property type="entry name" value="TonB_dep_Rec_b-barrel"/>
    <property type="match status" value="1"/>
</dbReference>
<sequence length="801" mass="85134">MRLEFLFSPARSGAAGERPAARRAEWPLREMLVTTVLTHAVAASAQGMPDERGASDAPQLEAVTVTARRSIEQRFFATGSLVVVDRKDIENLGAFSVADVLRQLPGVQVTPTADGGVEIRMRGMDRNATQLLIDGQRVASGKSQLPIDQLPSELIERIEVVRAPTAEFSGATGGTLNIVLRQATIQRETVIRLTDNHVWGRNAGQAFFSKTGPLGGGGAVPALRAAPAAPAPAAPAPKAAEAPAAAADSGAPATAQAEERAPAATDTAPAAALPSLPADAQPWSYFLAVSSTGYVVGSDTHRRTVDGGSVVAESDASGRYRRSDFSLVPRLNGRLSASDQLALRATITRGRFSGRYDSQGTGVDAGGAYNALTAESYGYERRYLQAGADWTHRFADSKLETTLSGSQSRDEVDRAGSFTQSYGAASATSPYSFLDNRQEDLWSLSSKLTGTSSALLWSLGAQAEYRSLGVNTLSSGAAPVSLNVDMKRHVVWGQNEWELPANTTLTAGLRAETLLIQGADAGLPDGRRMSFLQPSLHTRTPINDDLQFRVNLARVTRNPSIWSLIDRSTPSQGSNSISNPDTIGNPNLRSEVAWTLDAGFERRLAPQGQVGVNLFVRSVKDTIAALTTLVGNRWVEQRSNVGDATVWGLEADAKTGLGWLGLGSDWTLSTNASLLQSRMTSGPNQGSRIPGQARYTASMNVAKPMRRTGGLFGGVALSLTGPAQLNTSPGITGRDNARAMLDVYLGGVVPKLGYWRIGVYNIGNARYDRERSYPDGAGGFAQNSSVMTLTPRVYLTVGTQF</sequence>
<organism evidence="16 17">
    <name type="scientific">Variovorax terrae</name>
    <dbReference type="NCBI Taxonomy" id="2923278"/>
    <lineage>
        <taxon>Bacteria</taxon>
        <taxon>Pseudomonadati</taxon>
        <taxon>Pseudomonadota</taxon>
        <taxon>Betaproteobacteria</taxon>
        <taxon>Burkholderiales</taxon>
        <taxon>Comamonadaceae</taxon>
        <taxon>Variovorax</taxon>
    </lineage>
</organism>
<evidence type="ECO:0000256" key="9">
    <source>
        <dbReference type="ARBA" id="ARBA00023170"/>
    </source>
</evidence>
<keyword evidence="10 11" id="KW-0998">Cell outer membrane</keyword>
<evidence type="ECO:0000256" key="1">
    <source>
        <dbReference type="ARBA" id="ARBA00004571"/>
    </source>
</evidence>
<accession>A0A9X1W148</accession>
<proteinExistence type="inferred from homology"/>
<keyword evidence="3 11" id="KW-0813">Transport</keyword>
<dbReference type="GO" id="GO:0044718">
    <property type="term" value="P:siderophore transmembrane transport"/>
    <property type="evidence" value="ECO:0007669"/>
    <property type="project" value="TreeGrafter"/>
</dbReference>
<dbReference type="RefSeq" id="WP_243306789.1">
    <property type="nucleotide sequence ID" value="NZ_JALGBI010000001.1"/>
</dbReference>
<keyword evidence="5 11" id="KW-0812">Transmembrane</keyword>
<keyword evidence="7 12" id="KW-0798">TonB box</keyword>
<evidence type="ECO:0000256" key="2">
    <source>
        <dbReference type="ARBA" id="ARBA00009810"/>
    </source>
</evidence>
<evidence type="ECO:0000259" key="15">
    <source>
        <dbReference type="Pfam" id="PF07715"/>
    </source>
</evidence>
<feature type="region of interest" description="Disordered" evidence="13">
    <location>
        <begin position="229"/>
        <end position="269"/>
    </location>
</feature>
<keyword evidence="6" id="KW-0732">Signal</keyword>
<comment type="caution">
    <text evidence="16">The sequence shown here is derived from an EMBL/GenBank/DDBJ whole genome shotgun (WGS) entry which is preliminary data.</text>
</comment>
<evidence type="ECO:0000313" key="17">
    <source>
        <dbReference type="Proteomes" id="UP001139447"/>
    </source>
</evidence>
<evidence type="ECO:0000256" key="11">
    <source>
        <dbReference type="PROSITE-ProRule" id="PRU01360"/>
    </source>
</evidence>
<evidence type="ECO:0000313" key="16">
    <source>
        <dbReference type="EMBL" id="MCJ0764213.1"/>
    </source>
</evidence>
<dbReference type="PROSITE" id="PS52016">
    <property type="entry name" value="TONB_DEPENDENT_REC_3"/>
    <property type="match status" value="1"/>
</dbReference>
<evidence type="ECO:0000256" key="7">
    <source>
        <dbReference type="ARBA" id="ARBA00023077"/>
    </source>
</evidence>
<keyword evidence="8 11" id="KW-0472">Membrane</keyword>
<evidence type="ECO:0000259" key="14">
    <source>
        <dbReference type="Pfam" id="PF00593"/>
    </source>
</evidence>